<evidence type="ECO:0000259" key="2">
    <source>
        <dbReference type="Pfam" id="PF14392"/>
    </source>
</evidence>
<evidence type="ECO:0000313" key="3">
    <source>
        <dbReference type="EMBL" id="MED6173258.1"/>
    </source>
</evidence>
<evidence type="ECO:0000313" key="4">
    <source>
        <dbReference type="Proteomes" id="UP001341840"/>
    </source>
</evidence>
<feature type="compositionally biased region" description="Basic and acidic residues" evidence="1">
    <location>
        <begin position="43"/>
        <end position="56"/>
    </location>
</feature>
<keyword evidence="4" id="KW-1185">Reference proteome</keyword>
<protein>
    <recommendedName>
        <fullName evidence="2">Zinc knuckle CX2CX4HX4C domain-containing protein</fullName>
    </recommendedName>
</protein>
<feature type="compositionally biased region" description="Basic and acidic residues" evidence="1">
    <location>
        <begin position="102"/>
        <end position="112"/>
    </location>
</feature>
<sequence>MKGANIGSKEDGLIWVDFTYEKLPNYCYYCGLLGHEENGCNKATEDEKKGTRKSKEMGPWLKADQVRMQDDEKMEMRKQSQINEDDGIDNKGSTSQSMEPSNEEKPKVEIRTWKRYARETAVMTRECRENKEPNKQKRKATELATMEIDGKECKMKKMMRENDDISAEAARQPCREP</sequence>
<dbReference type="Pfam" id="PF14392">
    <property type="entry name" value="zf-CCHC_4"/>
    <property type="match status" value="1"/>
</dbReference>
<dbReference type="Proteomes" id="UP001341840">
    <property type="component" value="Unassembled WGS sequence"/>
</dbReference>
<accession>A0ABU6VM60</accession>
<gene>
    <name evidence="3" type="ORF">PIB30_057640</name>
</gene>
<dbReference type="InterPro" id="IPR025836">
    <property type="entry name" value="Zn_knuckle_CX2CX4HX4C"/>
</dbReference>
<comment type="caution">
    <text evidence="3">The sequence shown here is derived from an EMBL/GenBank/DDBJ whole genome shotgun (WGS) entry which is preliminary data.</text>
</comment>
<reference evidence="3 4" key="1">
    <citation type="journal article" date="2023" name="Plants (Basel)">
        <title>Bridging the Gap: Combining Genomics and Transcriptomics Approaches to Understand Stylosanthes scabra, an Orphan Legume from the Brazilian Caatinga.</title>
        <authorList>
            <person name="Ferreira-Neto J.R.C."/>
            <person name="da Silva M.D."/>
            <person name="Binneck E."/>
            <person name="de Melo N.F."/>
            <person name="da Silva R.H."/>
            <person name="de Melo A.L.T.M."/>
            <person name="Pandolfi V."/>
            <person name="Bustamante F.O."/>
            <person name="Brasileiro-Vidal A.C."/>
            <person name="Benko-Iseppon A.M."/>
        </authorList>
    </citation>
    <scope>NUCLEOTIDE SEQUENCE [LARGE SCALE GENOMIC DNA]</scope>
    <source>
        <tissue evidence="3">Leaves</tissue>
    </source>
</reference>
<feature type="compositionally biased region" description="Basic and acidic residues" evidence="1">
    <location>
        <begin position="64"/>
        <end position="78"/>
    </location>
</feature>
<feature type="region of interest" description="Disordered" evidence="1">
    <location>
        <begin position="43"/>
        <end position="112"/>
    </location>
</feature>
<name>A0ABU6VM60_9FABA</name>
<organism evidence="3 4">
    <name type="scientific">Stylosanthes scabra</name>
    <dbReference type="NCBI Taxonomy" id="79078"/>
    <lineage>
        <taxon>Eukaryota</taxon>
        <taxon>Viridiplantae</taxon>
        <taxon>Streptophyta</taxon>
        <taxon>Embryophyta</taxon>
        <taxon>Tracheophyta</taxon>
        <taxon>Spermatophyta</taxon>
        <taxon>Magnoliopsida</taxon>
        <taxon>eudicotyledons</taxon>
        <taxon>Gunneridae</taxon>
        <taxon>Pentapetalae</taxon>
        <taxon>rosids</taxon>
        <taxon>fabids</taxon>
        <taxon>Fabales</taxon>
        <taxon>Fabaceae</taxon>
        <taxon>Papilionoideae</taxon>
        <taxon>50 kb inversion clade</taxon>
        <taxon>dalbergioids sensu lato</taxon>
        <taxon>Dalbergieae</taxon>
        <taxon>Pterocarpus clade</taxon>
        <taxon>Stylosanthes</taxon>
    </lineage>
</organism>
<proteinExistence type="predicted"/>
<evidence type="ECO:0000256" key="1">
    <source>
        <dbReference type="SAM" id="MobiDB-lite"/>
    </source>
</evidence>
<feature type="domain" description="Zinc knuckle CX2CX4HX4C" evidence="2">
    <location>
        <begin position="14"/>
        <end position="42"/>
    </location>
</feature>
<feature type="compositionally biased region" description="Polar residues" evidence="1">
    <location>
        <begin position="91"/>
        <end position="100"/>
    </location>
</feature>
<dbReference type="EMBL" id="JASCZI010151509">
    <property type="protein sequence ID" value="MED6173258.1"/>
    <property type="molecule type" value="Genomic_DNA"/>
</dbReference>